<evidence type="ECO:0000313" key="1">
    <source>
        <dbReference type="EMBL" id="MFF4026840.1"/>
    </source>
</evidence>
<reference evidence="1 2" key="1">
    <citation type="submission" date="2024-10" db="EMBL/GenBank/DDBJ databases">
        <title>The Natural Products Discovery Center: Release of the First 8490 Sequenced Strains for Exploring Actinobacteria Biosynthetic Diversity.</title>
        <authorList>
            <person name="Kalkreuter E."/>
            <person name="Kautsar S.A."/>
            <person name="Yang D."/>
            <person name="Bader C.D."/>
            <person name="Teijaro C.N."/>
            <person name="Fluegel L."/>
            <person name="Davis C.M."/>
            <person name="Simpson J.R."/>
            <person name="Lauterbach L."/>
            <person name="Steele A.D."/>
            <person name="Gui C."/>
            <person name="Meng S."/>
            <person name="Li G."/>
            <person name="Viehrig K."/>
            <person name="Ye F."/>
            <person name="Su P."/>
            <person name="Kiefer A.F."/>
            <person name="Nichols A."/>
            <person name="Cepeda A.J."/>
            <person name="Yan W."/>
            <person name="Fan B."/>
            <person name="Jiang Y."/>
            <person name="Adhikari A."/>
            <person name="Zheng C.-J."/>
            <person name="Schuster L."/>
            <person name="Cowan T.M."/>
            <person name="Smanski M.J."/>
            <person name="Chevrette M.G."/>
            <person name="De Carvalho L.P.S."/>
            <person name="Shen B."/>
        </authorList>
    </citation>
    <scope>NUCLEOTIDE SEQUENCE [LARGE SCALE GENOMIC DNA]</scope>
    <source>
        <strain evidence="1 2">NPDC001867</strain>
    </source>
</reference>
<protein>
    <submittedName>
        <fullName evidence="1">DUF6301 family protein</fullName>
    </submittedName>
</protein>
<dbReference type="EMBL" id="JBIATK010000012">
    <property type="protein sequence ID" value="MFF4026840.1"/>
    <property type="molecule type" value="Genomic_DNA"/>
</dbReference>
<comment type="caution">
    <text evidence="1">The sequence shown here is derived from an EMBL/GenBank/DDBJ whole genome shotgun (WGS) entry which is preliminary data.</text>
</comment>
<dbReference type="RefSeq" id="WP_195023720.1">
    <property type="nucleotide sequence ID" value="NZ_JADLPS010000019.1"/>
</dbReference>
<organism evidence="1 2">
    <name type="scientific">Nocardia elegans</name>
    <dbReference type="NCBI Taxonomy" id="300029"/>
    <lineage>
        <taxon>Bacteria</taxon>
        <taxon>Bacillati</taxon>
        <taxon>Actinomycetota</taxon>
        <taxon>Actinomycetes</taxon>
        <taxon>Mycobacteriales</taxon>
        <taxon>Nocardiaceae</taxon>
        <taxon>Nocardia</taxon>
    </lineage>
</organism>
<gene>
    <name evidence="1" type="ORF">ACFYY5_28710</name>
</gene>
<dbReference type="Pfam" id="PF19818">
    <property type="entry name" value="DUF6301"/>
    <property type="match status" value="1"/>
</dbReference>
<proteinExistence type="predicted"/>
<name>A0ABW6TL34_9NOCA</name>
<keyword evidence="2" id="KW-1185">Reference proteome</keyword>
<evidence type="ECO:0000313" key="2">
    <source>
        <dbReference type="Proteomes" id="UP001602089"/>
    </source>
</evidence>
<accession>A0ABW6TL34</accession>
<dbReference type="InterPro" id="IPR046268">
    <property type="entry name" value="DUF6301"/>
</dbReference>
<dbReference type="Proteomes" id="UP001602089">
    <property type="component" value="Unassembled WGS sequence"/>
</dbReference>
<sequence>MQVDIDGACRIARLATELDWTWYYDTDIPQLCRTTGWEITRSAEYGAEIRTDLRIQRPTARISKQKRIVKYLTILVTDVLDEEVPWDEVQRQMVDAFADLSAELMEVLGEPVRRKPGIDSEIGWDEQNVSINLVAAPQAIHLSLDNPEY</sequence>